<keyword evidence="2" id="KW-0964">Secreted</keyword>
<evidence type="ECO:0000256" key="3">
    <source>
        <dbReference type="ARBA" id="ARBA00022729"/>
    </source>
</evidence>
<evidence type="ECO:0000313" key="7">
    <source>
        <dbReference type="Proteomes" id="UP001174136"/>
    </source>
</evidence>
<protein>
    <submittedName>
        <fullName evidence="6">C1q-related factor</fullName>
    </submittedName>
</protein>
<dbReference type="SUPFAM" id="SSF49842">
    <property type="entry name" value="TNF-like"/>
    <property type="match status" value="1"/>
</dbReference>
<proteinExistence type="predicted"/>
<gene>
    <name evidence="6" type="primary">C1ql1</name>
    <name evidence="6" type="ORF">N1851_028764</name>
</gene>
<evidence type="ECO:0000313" key="6">
    <source>
        <dbReference type="EMBL" id="KAK0135374.1"/>
    </source>
</evidence>
<evidence type="ECO:0000256" key="1">
    <source>
        <dbReference type="ARBA" id="ARBA00004613"/>
    </source>
</evidence>
<reference evidence="6" key="1">
    <citation type="journal article" date="2023" name="Front. Mar. Sci.">
        <title>A new Merluccius polli reference genome to investigate the effects of global change in West African waters.</title>
        <authorList>
            <person name="Mateo J.L."/>
            <person name="Blanco-Fernandez C."/>
            <person name="Garcia-Vazquez E."/>
            <person name="Machado-Schiaffino G."/>
        </authorList>
    </citation>
    <scope>NUCLEOTIDE SEQUENCE</scope>
    <source>
        <strain evidence="6">C29</strain>
        <tissue evidence="6">Fin</tissue>
    </source>
</reference>
<dbReference type="PANTHER" id="PTHR22923:SF89">
    <property type="entry name" value="CEREBELLIN 18"/>
    <property type="match status" value="1"/>
</dbReference>
<dbReference type="InterPro" id="IPR050822">
    <property type="entry name" value="Cerebellin_Synaptic_Org"/>
</dbReference>
<dbReference type="GO" id="GO:0005576">
    <property type="term" value="C:extracellular region"/>
    <property type="evidence" value="ECO:0007669"/>
    <property type="project" value="UniProtKB-SubCell"/>
</dbReference>
<dbReference type="GO" id="GO:0045202">
    <property type="term" value="C:synapse"/>
    <property type="evidence" value="ECO:0007669"/>
    <property type="project" value="TreeGrafter"/>
</dbReference>
<dbReference type="EMBL" id="JAOPHQ010005432">
    <property type="protein sequence ID" value="KAK0135374.1"/>
    <property type="molecule type" value="Genomic_DNA"/>
</dbReference>
<dbReference type="GO" id="GO:0099558">
    <property type="term" value="P:maintenance of synapse structure"/>
    <property type="evidence" value="ECO:0007669"/>
    <property type="project" value="TreeGrafter"/>
</dbReference>
<comment type="caution">
    <text evidence="6">The sequence shown here is derived from an EMBL/GenBank/DDBJ whole genome shotgun (WGS) entry which is preliminary data.</text>
</comment>
<dbReference type="SMART" id="SM00110">
    <property type="entry name" value="C1Q"/>
    <property type="match status" value="1"/>
</dbReference>
<dbReference type="Pfam" id="PF00386">
    <property type="entry name" value="C1q"/>
    <property type="match status" value="1"/>
</dbReference>
<organism evidence="6 7">
    <name type="scientific">Merluccius polli</name>
    <name type="common">Benguela hake</name>
    <name type="synonym">Merluccius cadenati</name>
    <dbReference type="NCBI Taxonomy" id="89951"/>
    <lineage>
        <taxon>Eukaryota</taxon>
        <taxon>Metazoa</taxon>
        <taxon>Chordata</taxon>
        <taxon>Craniata</taxon>
        <taxon>Vertebrata</taxon>
        <taxon>Euteleostomi</taxon>
        <taxon>Actinopterygii</taxon>
        <taxon>Neopterygii</taxon>
        <taxon>Teleostei</taxon>
        <taxon>Neoteleostei</taxon>
        <taxon>Acanthomorphata</taxon>
        <taxon>Zeiogadaria</taxon>
        <taxon>Gadariae</taxon>
        <taxon>Gadiformes</taxon>
        <taxon>Gadoidei</taxon>
        <taxon>Merlucciidae</taxon>
        <taxon>Merluccius</taxon>
    </lineage>
</organism>
<dbReference type="PROSITE" id="PS50871">
    <property type="entry name" value="C1Q"/>
    <property type="match status" value="1"/>
</dbReference>
<keyword evidence="7" id="KW-1185">Reference proteome</keyword>
<dbReference type="Proteomes" id="UP001174136">
    <property type="component" value="Unassembled WGS sequence"/>
</dbReference>
<dbReference type="PRINTS" id="PR00007">
    <property type="entry name" value="COMPLEMNTC1Q"/>
</dbReference>
<evidence type="ECO:0000256" key="4">
    <source>
        <dbReference type="SAM" id="SignalP"/>
    </source>
</evidence>
<feature type="domain" description="C1q" evidence="5">
    <location>
        <begin position="94"/>
        <end position="235"/>
    </location>
</feature>
<dbReference type="InterPro" id="IPR008983">
    <property type="entry name" value="Tumour_necrosis_fac-like_dom"/>
</dbReference>
<dbReference type="InterPro" id="IPR001073">
    <property type="entry name" value="C1q_dom"/>
</dbReference>
<dbReference type="AlphaFoldDB" id="A0AA47M810"/>
<keyword evidence="3 4" id="KW-0732">Signal</keyword>
<evidence type="ECO:0000259" key="5">
    <source>
        <dbReference type="PROSITE" id="PS50871"/>
    </source>
</evidence>
<sequence>MKLVELSLMCLWGLLCLCTSAYATDNFIAEMADAARDFHGLLPCGKWDCKCANQQRDCCCAAKEMMTLEDTTFNWMMDLWLDVKDLEKETNALTENRHIAFSAAMPAKLNSFGPFTASVTIPYTTITLNDGNGYNPALGVFTALFPGTFSFSYTVYSNVGHPNERIYHKVQMMMDGKVVASTWEDNREDQEDSGSQVVVLHLRRGCQVYMELVAGRSLSGDMTFNKFSGFLLYHD</sequence>
<name>A0AA47M810_MERPO</name>
<comment type="subcellular location">
    <subcellularLocation>
        <location evidence="1">Secreted</location>
    </subcellularLocation>
</comment>
<dbReference type="PANTHER" id="PTHR22923">
    <property type="entry name" value="CEREBELLIN-RELATED"/>
    <property type="match status" value="1"/>
</dbReference>
<evidence type="ECO:0000256" key="2">
    <source>
        <dbReference type="ARBA" id="ARBA00022525"/>
    </source>
</evidence>
<dbReference type="Gene3D" id="2.60.120.40">
    <property type="match status" value="1"/>
</dbReference>
<feature type="signal peptide" evidence="4">
    <location>
        <begin position="1"/>
        <end position="23"/>
    </location>
</feature>
<feature type="chain" id="PRO_5041364945" evidence="4">
    <location>
        <begin position="24"/>
        <end position="235"/>
    </location>
</feature>
<accession>A0AA47M810</accession>